<dbReference type="GO" id="GO:0045088">
    <property type="term" value="P:regulation of innate immune response"/>
    <property type="evidence" value="ECO:0007669"/>
    <property type="project" value="TreeGrafter"/>
</dbReference>
<dbReference type="AlphaFoldDB" id="A0A669EC71"/>
<dbReference type="Ensembl" id="ENSONIT00000059462.1">
    <property type="protein sequence ID" value="ENSONIP00000068657.1"/>
    <property type="gene ID" value="ENSONIG00000038411.1"/>
</dbReference>
<dbReference type="GO" id="GO:0006203">
    <property type="term" value="P:dGTP catabolic process"/>
    <property type="evidence" value="ECO:0007669"/>
    <property type="project" value="TreeGrafter"/>
</dbReference>
<reference evidence="1" key="2">
    <citation type="submission" date="2025-08" db="UniProtKB">
        <authorList>
            <consortium name="Ensembl"/>
        </authorList>
    </citation>
    <scope>IDENTIFICATION</scope>
</reference>
<dbReference type="GO" id="GO:0051607">
    <property type="term" value="P:defense response to virus"/>
    <property type="evidence" value="ECO:0007669"/>
    <property type="project" value="TreeGrafter"/>
</dbReference>
<sequence length="98" mass="11489">MLVFVFLQHEDASILMFDHLVDDNNLKPVMNEYGLITEGDNENDLVFIKEMIKGSLKNNLPQNEQLYRGRNNEKSFLYEIVANKQNGLDVDKFDYFAR</sequence>
<dbReference type="GO" id="GO:0008832">
    <property type="term" value="F:dGTPase activity"/>
    <property type="evidence" value="ECO:0007669"/>
    <property type="project" value="TreeGrafter"/>
</dbReference>
<evidence type="ECO:0000313" key="1">
    <source>
        <dbReference type="Ensembl" id="ENSONIP00000068657.1"/>
    </source>
</evidence>
<dbReference type="GeneTree" id="ENSGT00390000013867"/>
<dbReference type="PANTHER" id="PTHR11373">
    <property type="entry name" value="DEOXYNUCLEOSIDE TRIPHOSPHATE TRIPHOSPHOHYDROLASE"/>
    <property type="match status" value="1"/>
</dbReference>
<dbReference type="GO" id="GO:0005634">
    <property type="term" value="C:nucleus"/>
    <property type="evidence" value="ECO:0007669"/>
    <property type="project" value="TreeGrafter"/>
</dbReference>
<dbReference type="InParanoid" id="A0A669EC71"/>
<keyword evidence="2" id="KW-1185">Reference proteome</keyword>
<dbReference type="Proteomes" id="UP000005207">
    <property type="component" value="Linkage group LG20"/>
</dbReference>
<dbReference type="PANTHER" id="PTHR11373:SF4">
    <property type="entry name" value="DEOXYNUCLEOSIDE TRIPHOSPHATE TRIPHOSPHOHYDROLASE SAMHD1"/>
    <property type="match status" value="1"/>
</dbReference>
<dbReference type="InterPro" id="IPR050135">
    <property type="entry name" value="dGTPase-like"/>
</dbReference>
<protein>
    <submittedName>
        <fullName evidence="1">Uncharacterized protein</fullName>
    </submittedName>
</protein>
<proteinExistence type="predicted"/>
<evidence type="ECO:0000313" key="2">
    <source>
        <dbReference type="Proteomes" id="UP000005207"/>
    </source>
</evidence>
<name>A0A669EC71_ORENI</name>
<accession>A0A669EC71</accession>
<organism evidence="1 2">
    <name type="scientific">Oreochromis niloticus</name>
    <name type="common">Nile tilapia</name>
    <name type="synonym">Tilapia nilotica</name>
    <dbReference type="NCBI Taxonomy" id="8128"/>
    <lineage>
        <taxon>Eukaryota</taxon>
        <taxon>Metazoa</taxon>
        <taxon>Chordata</taxon>
        <taxon>Craniata</taxon>
        <taxon>Vertebrata</taxon>
        <taxon>Euteleostomi</taxon>
        <taxon>Actinopterygii</taxon>
        <taxon>Neopterygii</taxon>
        <taxon>Teleostei</taxon>
        <taxon>Neoteleostei</taxon>
        <taxon>Acanthomorphata</taxon>
        <taxon>Ovalentaria</taxon>
        <taxon>Cichlomorphae</taxon>
        <taxon>Cichliformes</taxon>
        <taxon>Cichlidae</taxon>
        <taxon>African cichlids</taxon>
        <taxon>Pseudocrenilabrinae</taxon>
        <taxon>Oreochromini</taxon>
        <taxon>Oreochromis</taxon>
    </lineage>
</organism>
<reference evidence="1" key="3">
    <citation type="submission" date="2025-09" db="UniProtKB">
        <authorList>
            <consortium name="Ensembl"/>
        </authorList>
    </citation>
    <scope>IDENTIFICATION</scope>
</reference>
<dbReference type="Gene3D" id="1.10.3210.10">
    <property type="entry name" value="Hypothetical protein af1432"/>
    <property type="match status" value="1"/>
</dbReference>
<reference evidence="2" key="1">
    <citation type="submission" date="2012-01" db="EMBL/GenBank/DDBJ databases">
        <title>The Genome Sequence of Oreochromis niloticus (Nile Tilapia).</title>
        <authorList>
            <consortium name="Broad Institute Genome Assembly Team"/>
            <consortium name="Broad Institute Sequencing Platform"/>
            <person name="Di Palma F."/>
            <person name="Johnson J."/>
            <person name="Lander E.S."/>
            <person name="Lindblad-Toh K."/>
        </authorList>
    </citation>
    <scope>NUCLEOTIDE SEQUENCE [LARGE SCALE GENOMIC DNA]</scope>
</reference>